<comment type="similarity">
    <text evidence="7">Belongs to the binding-protein-dependent transport system permease family.</text>
</comment>
<dbReference type="InterPro" id="IPR000515">
    <property type="entry name" value="MetI-like"/>
</dbReference>
<feature type="domain" description="ABC transmembrane type-1" evidence="8">
    <location>
        <begin position="84"/>
        <end position="293"/>
    </location>
</feature>
<feature type="transmembrane region" description="Helical" evidence="7">
    <location>
        <begin position="91"/>
        <end position="113"/>
    </location>
</feature>
<feature type="transmembrane region" description="Helical" evidence="7">
    <location>
        <begin position="827"/>
        <end position="845"/>
    </location>
</feature>
<feature type="transmembrane region" description="Helical" evidence="7">
    <location>
        <begin position="125"/>
        <end position="147"/>
    </location>
</feature>
<comment type="subcellular location">
    <subcellularLocation>
        <location evidence="1 7">Cell membrane</location>
        <topology evidence="1 7">Multi-pass membrane protein</topology>
    </subcellularLocation>
</comment>
<feature type="transmembrane region" description="Helical" evidence="7">
    <location>
        <begin position="453"/>
        <end position="476"/>
    </location>
</feature>
<feature type="transmembrane region" description="Helical" evidence="7">
    <location>
        <begin position="317"/>
        <end position="340"/>
    </location>
</feature>
<dbReference type="CDD" id="cd06261">
    <property type="entry name" value="TM_PBP2"/>
    <property type="match status" value="2"/>
</dbReference>
<keyword evidence="9" id="KW-0808">Transferase</keyword>
<geneLocation type="plasmid" evidence="9">
    <name>pDson04</name>
</geneLocation>
<dbReference type="GO" id="GO:0016747">
    <property type="term" value="F:acyltransferase activity, transferring groups other than amino-acyl groups"/>
    <property type="evidence" value="ECO:0007669"/>
    <property type="project" value="InterPro"/>
</dbReference>
<feature type="transmembrane region" description="Helical" evidence="7">
    <location>
        <begin position="643"/>
        <end position="668"/>
    </location>
</feature>
<dbReference type="AlphaFoldDB" id="A0AAU7U4I9"/>
<dbReference type="GO" id="GO:0005886">
    <property type="term" value="C:plasma membrane"/>
    <property type="evidence" value="ECO:0007669"/>
    <property type="project" value="UniProtKB-SubCell"/>
</dbReference>
<dbReference type="EMBL" id="CP158296">
    <property type="protein sequence ID" value="XBV83280.1"/>
    <property type="molecule type" value="Genomic_DNA"/>
</dbReference>
<organism evidence="9">
    <name type="scientific">Deinococcus sonorensis KR-87</name>
    <dbReference type="NCBI Taxonomy" id="694439"/>
    <lineage>
        <taxon>Bacteria</taxon>
        <taxon>Thermotogati</taxon>
        <taxon>Deinococcota</taxon>
        <taxon>Deinococci</taxon>
        <taxon>Deinococcales</taxon>
        <taxon>Deinococcaceae</taxon>
        <taxon>Deinococcus</taxon>
    </lineage>
</organism>
<feature type="transmembrane region" description="Helical" evidence="7">
    <location>
        <begin position="688"/>
        <end position="710"/>
    </location>
</feature>
<dbReference type="InterPro" id="IPR002656">
    <property type="entry name" value="Acyl_transf_3_dom"/>
</dbReference>
<evidence type="ECO:0000259" key="8">
    <source>
        <dbReference type="PROSITE" id="PS50928"/>
    </source>
</evidence>
<feature type="transmembrane region" description="Helical" evidence="7">
    <location>
        <begin position="744"/>
        <end position="768"/>
    </location>
</feature>
<feature type="transmembrane region" description="Helical" evidence="7">
    <location>
        <begin position="277"/>
        <end position="297"/>
    </location>
</feature>
<name>A0AAU7U4I9_9DEIO</name>
<keyword evidence="9" id="KW-0012">Acyltransferase</keyword>
<dbReference type="RefSeq" id="WP_350240670.1">
    <property type="nucleotide sequence ID" value="NZ_CP158296.1"/>
</dbReference>
<reference evidence="9" key="1">
    <citation type="submission" date="2024-06" db="EMBL/GenBank/DDBJ databases">
        <title>Draft Genome Sequence of Deinococcus sonorensis Type Strain KR-87, a Biofilm Producing Representative of the Genus Deinococcus.</title>
        <authorList>
            <person name="Boren L.S."/>
            <person name="Grosso R.A."/>
            <person name="Hugenberg-Cox A.N."/>
            <person name="Hill J.T.E."/>
            <person name="Albert C.M."/>
            <person name="Tuohy J.M."/>
        </authorList>
    </citation>
    <scope>NUCLEOTIDE SEQUENCE</scope>
    <source>
        <strain evidence="9">KR-87</strain>
        <plasmid evidence="9">pDson04</plasmid>
    </source>
</reference>
<evidence type="ECO:0000256" key="3">
    <source>
        <dbReference type="ARBA" id="ARBA00022475"/>
    </source>
</evidence>
<dbReference type="GO" id="GO:0055085">
    <property type="term" value="P:transmembrane transport"/>
    <property type="evidence" value="ECO:0007669"/>
    <property type="project" value="InterPro"/>
</dbReference>
<feature type="transmembrane region" description="Helical" evidence="7">
    <location>
        <begin position="25"/>
        <end position="51"/>
    </location>
</feature>
<dbReference type="Gene3D" id="1.10.3720.10">
    <property type="entry name" value="MetI-like"/>
    <property type="match status" value="2"/>
</dbReference>
<dbReference type="PANTHER" id="PTHR43744">
    <property type="entry name" value="ABC TRANSPORTER PERMEASE PROTEIN MG189-RELATED-RELATED"/>
    <property type="match status" value="1"/>
</dbReference>
<keyword evidence="2 7" id="KW-0813">Transport</keyword>
<dbReference type="Pfam" id="PF00528">
    <property type="entry name" value="BPD_transp_1"/>
    <property type="match status" value="2"/>
</dbReference>
<keyword evidence="6 7" id="KW-0472">Membrane</keyword>
<evidence type="ECO:0000256" key="7">
    <source>
        <dbReference type="RuleBase" id="RU363032"/>
    </source>
</evidence>
<evidence type="ECO:0000256" key="2">
    <source>
        <dbReference type="ARBA" id="ARBA00022448"/>
    </source>
</evidence>
<feature type="transmembrane region" description="Helical" evidence="7">
    <location>
        <begin position="947"/>
        <end position="970"/>
    </location>
</feature>
<sequence>MTGPRPSAVTPRPFRRVLRPSWTPYLFIAPFFLVLLGFGLFPLAFSLYLSFCDWNPVRGLGAIRWDGLWAYRNVFTDPLYWPAFWRSVTTALAATVPQHLLALPLAFGIHLAFRRVQGVLGTVLFLPYVTSPVAAGGVLGALFLFAWRPLEALLRVVLAPLGVELPADLGSGLPFEAFSLLWTTLGWNVLLYLMGLGIIPRSLYEAAQVDGASLWWQFRAISLPLLRPMIFIAFTISFLQAVQANTWQPAANAGGLSVPPYIFRTGFFELDFGLAAAQTWVFFGGVLLIVGLAYALLGRNFTSLDVSAVGEQAEGPLHLPAAALVAFKLVLAVALFMATVPLASVLLNLTRTANFQPLALGTDFQNNYDDLLLRVPQFWRTVWNSSYVSSLAALGAVLTSSLAGFAFALLPFRHKERLYAAVLALMLFPSLLNIIPTAMLMQVIGWLDQARAMWVPAAASAFGIFLTRQYMVTALPASVVEAARLDGASTFTIYRRLALPLAAPVLATVGLLTFIGTWNNSMNALAVFKTPETQLVLQALSTVVRPGGDGTAAYRFGLALATLPTLLVFALTAHQVSRGMNLGRSRLTTGTPAVAGDGHRPNGSAIGGADGMRAIACLMVIAHHLAQRFDPSRQPAALRELHAFLITGQVGVSAFFVLSGTLLSLPFWRRYLNGQPRPDLREYARRRALRIAPGYYASLLLSVLVSIAFVANAEHPWLRLLSAATFTSAFHYLTFFPADLNGPLWSIGFEVVCYLLMPLGMLGLFALLPRRSAGAAFGYWILTLGVVMLAHQWTLNHLVPGGAGRGWQYGIVGGAKFWMPNYNPLGLYAHYILGILAAGAIAVGQRRWRAHLTFDALGVAGFAGMLALLWQLRHAPEFTHSVGEQPYFFPWLPGLVALTLATLPFSRWARYAFDNRFFRYTARVSFGLYIWHYLILELIRLLHQPAFTYAGIDSLPDFLALSAAAVWLAYRGAALSYRHIEAPFLRGVSKQERRVERSEPSIAPAPSRLNLPRLLQWSLAGLLLVYAGHHVYFRQPSGRQLASLVQNLARNPEFLPVKSSDGAGLRRYEFTALGTTGMTWHSPNDWTIEVLSPRFALHELAPEVRSLGMRGDRERFEITAGPLMGLTVDQNPLEVHIYSAAQQQ</sequence>
<dbReference type="PROSITE" id="PS50928">
    <property type="entry name" value="ABC_TM1"/>
    <property type="match status" value="2"/>
</dbReference>
<dbReference type="Pfam" id="PF01757">
    <property type="entry name" value="Acyl_transf_3"/>
    <property type="match status" value="1"/>
</dbReference>
<proteinExistence type="inferred from homology"/>
<feature type="transmembrane region" description="Helical" evidence="7">
    <location>
        <begin position="387"/>
        <end position="410"/>
    </location>
</feature>
<evidence type="ECO:0000256" key="5">
    <source>
        <dbReference type="ARBA" id="ARBA00022989"/>
    </source>
</evidence>
<keyword evidence="4 7" id="KW-0812">Transmembrane</keyword>
<dbReference type="PANTHER" id="PTHR43744:SF12">
    <property type="entry name" value="ABC TRANSPORTER PERMEASE PROTEIN MG189-RELATED"/>
    <property type="match status" value="1"/>
</dbReference>
<evidence type="ECO:0000313" key="9">
    <source>
        <dbReference type="EMBL" id="XBV83280.1"/>
    </source>
</evidence>
<feature type="transmembrane region" description="Helical" evidence="7">
    <location>
        <begin position="422"/>
        <end position="447"/>
    </location>
</feature>
<feature type="transmembrane region" description="Helical" evidence="7">
    <location>
        <begin position="179"/>
        <end position="199"/>
    </location>
</feature>
<evidence type="ECO:0000256" key="6">
    <source>
        <dbReference type="ARBA" id="ARBA00023136"/>
    </source>
</evidence>
<feature type="transmembrane region" description="Helical" evidence="7">
    <location>
        <begin position="717"/>
        <end position="738"/>
    </location>
</feature>
<keyword evidence="5 7" id="KW-1133">Transmembrane helix</keyword>
<dbReference type="SUPFAM" id="SSF161098">
    <property type="entry name" value="MetI-like"/>
    <property type="match status" value="2"/>
</dbReference>
<feature type="transmembrane region" description="Helical" evidence="7">
    <location>
        <begin position="497"/>
        <end position="518"/>
    </location>
</feature>
<keyword evidence="9" id="KW-0614">Plasmid</keyword>
<dbReference type="InterPro" id="IPR035906">
    <property type="entry name" value="MetI-like_sf"/>
</dbReference>
<feature type="transmembrane region" description="Helical" evidence="7">
    <location>
        <begin position="552"/>
        <end position="576"/>
    </location>
</feature>
<feature type="domain" description="ABC transmembrane type-1" evidence="8">
    <location>
        <begin position="382"/>
        <end position="577"/>
    </location>
</feature>
<feature type="transmembrane region" description="Helical" evidence="7">
    <location>
        <begin position="852"/>
        <end position="872"/>
    </location>
</feature>
<dbReference type="KEGG" id="dsc:ABOD76_00720"/>
<gene>
    <name evidence="9" type="ORF">ABOD76_00720</name>
</gene>
<accession>A0AAU7U4I9</accession>
<feature type="transmembrane region" description="Helical" evidence="7">
    <location>
        <begin position="775"/>
        <end position="793"/>
    </location>
</feature>
<evidence type="ECO:0000256" key="1">
    <source>
        <dbReference type="ARBA" id="ARBA00004651"/>
    </source>
</evidence>
<feature type="transmembrane region" description="Helical" evidence="7">
    <location>
        <begin position="887"/>
        <end position="905"/>
    </location>
</feature>
<evidence type="ECO:0000256" key="4">
    <source>
        <dbReference type="ARBA" id="ARBA00022692"/>
    </source>
</evidence>
<keyword evidence="3" id="KW-1003">Cell membrane</keyword>
<protein>
    <submittedName>
        <fullName evidence="9">Acyltransferase family protein</fullName>
    </submittedName>
</protein>
<feature type="transmembrane region" description="Helical" evidence="7">
    <location>
        <begin position="917"/>
        <end position="935"/>
    </location>
</feature>
<feature type="transmembrane region" description="Helical" evidence="7">
    <location>
        <begin position="220"/>
        <end position="239"/>
    </location>
</feature>